<accession>A0AAW2ZL57</accession>
<dbReference type="GO" id="GO:0006412">
    <property type="term" value="P:translation"/>
    <property type="evidence" value="ECO:0007669"/>
    <property type="project" value="InterPro"/>
</dbReference>
<dbReference type="Gene3D" id="3.30.1390.10">
    <property type="match status" value="1"/>
</dbReference>
<dbReference type="Proteomes" id="UP001431209">
    <property type="component" value="Unassembled WGS sequence"/>
</dbReference>
<gene>
    <name evidence="4" type="ORF">AKO1_006537</name>
</gene>
<evidence type="ECO:0000256" key="2">
    <source>
        <dbReference type="ARBA" id="ARBA00023274"/>
    </source>
</evidence>
<dbReference type="PANTHER" id="PTHR45987">
    <property type="entry name" value="39S RIBOSOMAL PROTEIN L12"/>
    <property type="match status" value="1"/>
</dbReference>
<organism evidence="4 5">
    <name type="scientific">Acrasis kona</name>
    <dbReference type="NCBI Taxonomy" id="1008807"/>
    <lineage>
        <taxon>Eukaryota</taxon>
        <taxon>Discoba</taxon>
        <taxon>Heterolobosea</taxon>
        <taxon>Tetramitia</taxon>
        <taxon>Eutetramitia</taxon>
        <taxon>Acrasidae</taxon>
        <taxon>Acrasis</taxon>
    </lineage>
</organism>
<keyword evidence="5" id="KW-1185">Reference proteome</keyword>
<dbReference type="InterPro" id="IPR013823">
    <property type="entry name" value="Ribosomal_bL12_C"/>
</dbReference>
<dbReference type="AlphaFoldDB" id="A0AAW2ZL57"/>
<proteinExistence type="predicted"/>
<dbReference type="GO" id="GO:1990904">
    <property type="term" value="C:ribonucleoprotein complex"/>
    <property type="evidence" value="ECO:0007669"/>
    <property type="project" value="UniProtKB-KW"/>
</dbReference>
<evidence type="ECO:0000256" key="1">
    <source>
        <dbReference type="ARBA" id="ARBA00022980"/>
    </source>
</evidence>
<dbReference type="GO" id="GO:0003735">
    <property type="term" value="F:structural constituent of ribosome"/>
    <property type="evidence" value="ECO:0007669"/>
    <property type="project" value="InterPro"/>
</dbReference>
<dbReference type="CDD" id="cd00387">
    <property type="entry name" value="Ribosomal_L7_L12"/>
    <property type="match status" value="1"/>
</dbReference>
<reference evidence="4 5" key="1">
    <citation type="submission" date="2024-03" db="EMBL/GenBank/DDBJ databases">
        <title>The Acrasis kona genome and developmental transcriptomes reveal deep origins of eukaryotic multicellular pathways.</title>
        <authorList>
            <person name="Sheikh S."/>
            <person name="Fu C.-J."/>
            <person name="Brown M.W."/>
            <person name="Baldauf S.L."/>
        </authorList>
    </citation>
    <scope>NUCLEOTIDE SEQUENCE [LARGE SCALE GENOMIC DNA]</scope>
    <source>
        <strain evidence="4 5">ATCC MYA-3509</strain>
    </source>
</reference>
<evidence type="ECO:0000313" key="4">
    <source>
        <dbReference type="EMBL" id="KAL0490210.1"/>
    </source>
</evidence>
<evidence type="ECO:0000313" key="5">
    <source>
        <dbReference type="Proteomes" id="UP001431209"/>
    </source>
</evidence>
<dbReference type="PANTHER" id="PTHR45987:SF4">
    <property type="entry name" value="LARGE RIBOSOMAL SUBUNIT PROTEIN BL12M"/>
    <property type="match status" value="1"/>
</dbReference>
<name>A0AAW2ZL57_9EUKA</name>
<dbReference type="GO" id="GO:0005840">
    <property type="term" value="C:ribosome"/>
    <property type="evidence" value="ECO:0007669"/>
    <property type="project" value="UniProtKB-KW"/>
</dbReference>
<dbReference type="InterPro" id="IPR000206">
    <property type="entry name" value="Ribosomal_bL12"/>
</dbReference>
<dbReference type="Pfam" id="PF00542">
    <property type="entry name" value="Ribosomal_L12"/>
    <property type="match status" value="1"/>
</dbReference>
<protein>
    <submittedName>
        <fullName evidence="4">RplL</fullName>
    </submittedName>
</protein>
<dbReference type="GO" id="GO:0003729">
    <property type="term" value="F:mRNA binding"/>
    <property type="evidence" value="ECO:0007669"/>
    <property type="project" value="TreeGrafter"/>
</dbReference>
<dbReference type="InterPro" id="IPR014719">
    <property type="entry name" value="Ribosomal_bL12_C/ClpS-like"/>
</dbReference>
<feature type="domain" description="Large ribosomal subunit protein bL12 C-terminal" evidence="3">
    <location>
        <begin position="186"/>
        <end position="251"/>
    </location>
</feature>
<keyword evidence="1" id="KW-0689">Ribosomal protein</keyword>
<evidence type="ECO:0000259" key="3">
    <source>
        <dbReference type="Pfam" id="PF00542"/>
    </source>
</evidence>
<dbReference type="EMBL" id="JAOPGA020001652">
    <property type="protein sequence ID" value="KAL0490210.1"/>
    <property type="molecule type" value="Genomic_DNA"/>
</dbReference>
<dbReference type="SUPFAM" id="SSF54736">
    <property type="entry name" value="ClpS-like"/>
    <property type="match status" value="1"/>
</dbReference>
<sequence>MLRRVVTSSRTCNRVCINKFGLNLFHTNKQYLQEAEYIGKDRLDKLSEVEFPKKGKVQVPERISKLGDEMLKLNAFESMILSQYVRERLGVDTDIPDPHTAMIKSGFGADLSQMLMGNIGGLGVNPQLLGQLVGGMIQGGMNMQAMGAMGMGAPAQQQQQQAAAPVVEEAAPPAPEEPKVEKTTWDVKLEKYDETKKIALIKELRRIDKNLSIKAAKDLVEGAPSYVMKDANKVDAERLKAEIEAAGGTIVLV</sequence>
<keyword evidence="2" id="KW-0687">Ribonucleoprotein</keyword>
<comment type="caution">
    <text evidence="4">The sequence shown here is derived from an EMBL/GenBank/DDBJ whole genome shotgun (WGS) entry which is preliminary data.</text>
</comment>